<evidence type="ECO:0000256" key="8">
    <source>
        <dbReference type="SAM" id="MobiDB-lite"/>
    </source>
</evidence>
<evidence type="ECO:0000256" key="6">
    <source>
        <dbReference type="ARBA" id="ARBA00023132"/>
    </source>
</evidence>
<dbReference type="EMBL" id="HBIJ01002892">
    <property type="protein sequence ID" value="CAE0361260.1"/>
    <property type="molecule type" value="Transcribed_RNA"/>
</dbReference>
<feature type="region of interest" description="Disordered" evidence="8">
    <location>
        <begin position="688"/>
        <end position="741"/>
    </location>
</feature>
<dbReference type="GO" id="GO:0005643">
    <property type="term" value="C:nuclear pore"/>
    <property type="evidence" value="ECO:0007669"/>
    <property type="project" value="UniProtKB-SubCell"/>
</dbReference>
<sequence length="741" mass="80068">MEYIAHALEQEQPPAGSGIYGRRNVITSSVHGDIVVGTSEGIKYGTVLHKKKFNAMGGLNQLDVESVMMNIAGDAVCIAGRDWVCVSFVPRRVDGVIPANVEWEQLILEQEAEIEACAWHAYADDHILVLNRQGILRLWTAAENGQLAAQVYLGPSGGHFLHGCFGSAWGWSRLAAFALVQGQLACVCPFTPIRAAAPTSAVHRMRTEALRLSDPVAQSFALEWLDNICPELAQVQDFLHVDNEEIGLEDHGFLTLRSDKKGMDEPQVVLVQESADIVAVANLDPEIIGSSAFLALAYADGRIELCLFQDLVLPRFVGRGILPRPKFCVLECLIVDSNIPENSISLTNVPENGGLLYTSSTTAAIVEVGWLEMLDQVLRKSGRISREFIDSDPATVRHLVKSSKEVSIVGTTIVRERGAATYLLSWFSDASAACVNLGAARLLLSETIDSSSYLNDVAHRDGALELPFLASDVANQLSQTRRELNKVPTVLVGSGTEHETTLTLQAAREALENKVALPLADAARCAQALTKLLKIARSAQAQAAKNLAESTKSVASRLDQLVALADACHDRGLNLSARARDLTDATSGLQPKFGKADRDFKNKVNDMDSQARRAQATVAQLEAKCAQIFALNQATTARPLHLGGHVKTISKALNNQAHLLAQLANTLNTLRTSLDSIMMKNNIDTSNSLLSGVQNRPSPMKRKSSSTFLLAPSSSSFTVEPPPAQSHRRLHFATTGTSGAE</sequence>
<protein>
    <submittedName>
        <fullName evidence="9">Uncharacterized protein</fullName>
    </submittedName>
</protein>
<keyword evidence="4" id="KW-0653">Protein transport</keyword>
<keyword evidence="2" id="KW-0813">Transport</keyword>
<dbReference type="InterPro" id="IPR037700">
    <property type="entry name" value="NUP88/NUP82"/>
</dbReference>
<gene>
    <name evidence="9" type="ORF">ALAG00032_LOCUS1993</name>
</gene>
<evidence type="ECO:0000256" key="7">
    <source>
        <dbReference type="ARBA" id="ARBA00023242"/>
    </source>
</evidence>
<dbReference type="GO" id="GO:0000055">
    <property type="term" value="P:ribosomal large subunit export from nucleus"/>
    <property type="evidence" value="ECO:0007669"/>
    <property type="project" value="InterPro"/>
</dbReference>
<evidence type="ECO:0000256" key="4">
    <source>
        <dbReference type="ARBA" id="ARBA00022927"/>
    </source>
</evidence>
<accession>A0A7S3NJA1</accession>
<reference evidence="9" key="1">
    <citation type="submission" date="2021-01" db="EMBL/GenBank/DDBJ databases">
        <authorList>
            <person name="Corre E."/>
            <person name="Pelletier E."/>
            <person name="Niang G."/>
            <person name="Scheremetjew M."/>
            <person name="Finn R."/>
            <person name="Kale V."/>
            <person name="Holt S."/>
            <person name="Cochrane G."/>
            <person name="Meng A."/>
            <person name="Brown T."/>
            <person name="Cohen L."/>
        </authorList>
    </citation>
    <scope>NUCLEOTIDE SEQUENCE</scope>
    <source>
        <strain evidence="9">CCMP1510</strain>
    </source>
</reference>
<dbReference type="PANTHER" id="PTHR13257">
    <property type="entry name" value="NUCLEOPORIN NUP84-RELATED"/>
    <property type="match status" value="1"/>
</dbReference>
<evidence type="ECO:0000313" key="9">
    <source>
        <dbReference type="EMBL" id="CAE0361260.1"/>
    </source>
</evidence>
<keyword evidence="7" id="KW-0539">Nucleus</keyword>
<evidence type="ECO:0000256" key="2">
    <source>
        <dbReference type="ARBA" id="ARBA00022448"/>
    </source>
</evidence>
<dbReference type="GO" id="GO:0017056">
    <property type="term" value="F:structural constituent of nuclear pore"/>
    <property type="evidence" value="ECO:0007669"/>
    <property type="project" value="InterPro"/>
</dbReference>
<evidence type="ECO:0000256" key="5">
    <source>
        <dbReference type="ARBA" id="ARBA00023010"/>
    </source>
</evidence>
<name>A0A7S3NJA1_9STRA</name>
<evidence type="ECO:0000256" key="3">
    <source>
        <dbReference type="ARBA" id="ARBA00022816"/>
    </source>
</evidence>
<keyword evidence="3" id="KW-0509">mRNA transport</keyword>
<dbReference type="GO" id="GO:0006406">
    <property type="term" value="P:mRNA export from nucleus"/>
    <property type="evidence" value="ECO:0007669"/>
    <property type="project" value="TreeGrafter"/>
</dbReference>
<evidence type="ECO:0000256" key="1">
    <source>
        <dbReference type="ARBA" id="ARBA00004567"/>
    </source>
</evidence>
<keyword evidence="5" id="KW-0811">Translocation</keyword>
<comment type="subcellular location">
    <subcellularLocation>
        <location evidence="1">Nucleus</location>
        <location evidence="1">Nuclear pore complex</location>
    </subcellularLocation>
</comment>
<dbReference type="AlphaFoldDB" id="A0A7S3NJA1"/>
<dbReference type="PANTHER" id="PTHR13257:SF0">
    <property type="entry name" value="NUCLEAR PORE COMPLEX PROTEIN NUP88"/>
    <property type="match status" value="1"/>
</dbReference>
<dbReference type="GO" id="GO:0006606">
    <property type="term" value="P:protein import into nucleus"/>
    <property type="evidence" value="ECO:0007669"/>
    <property type="project" value="TreeGrafter"/>
</dbReference>
<keyword evidence="6" id="KW-0906">Nuclear pore complex</keyword>
<proteinExistence type="predicted"/>
<feature type="compositionally biased region" description="Polar residues" evidence="8">
    <location>
        <begin position="688"/>
        <end position="697"/>
    </location>
</feature>
<feature type="compositionally biased region" description="Low complexity" evidence="8">
    <location>
        <begin position="705"/>
        <end position="718"/>
    </location>
</feature>
<dbReference type="GO" id="GO:0000056">
    <property type="term" value="P:ribosomal small subunit export from nucleus"/>
    <property type="evidence" value="ECO:0007669"/>
    <property type="project" value="InterPro"/>
</dbReference>
<organism evidence="9">
    <name type="scientific">Aureoumbra lagunensis</name>
    <dbReference type="NCBI Taxonomy" id="44058"/>
    <lineage>
        <taxon>Eukaryota</taxon>
        <taxon>Sar</taxon>
        <taxon>Stramenopiles</taxon>
        <taxon>Ochrophyta</taxon>
        <taxon>Pelagophyceae</taxon>
        <taxon>Pelagomonadales</taxon>
        <taxon>Aureoumbra</taxon>
    </lineage>
</organism>